<dbReference type="CDD" id="cd12148">
    <property type="entry name" value="fungal_TF_MHR"/>
    <property type="match status" value="1"/>
</dbReference>
<evidence type="ECO:0000256" key="2">
    <source>
        <dbReference type="ARBA" id="ARBA00022723"/>
    </source>
</evidence>
<comment type="subcellular location">
    <subcellularLocation>
        <location evidence="1">Nucleus</location>
    </subcellularLocation>
</comment>
<dbReference type="OrthoDB" id="2269373at2759"/>
<organism evidence="6 7">
    <name type="scientific">Sclerotinia sclerotiorum (strain ATCC 18683 / 1980 / Ss-1)</name>
    <name type="common">White mold</name>
    <name type="synonym">Whetzelinia sclerotiorum</name>
    <dbReference type="NCBI Taxonomy" id="665079"/>
    <lineage>
        <taxon>Eukaryota</taxon>
        <taxon>Fungi</taxon>
        <taxon>Dikarya</taxon>
        <taxon>Ascomycota</taxon>
        <taxon>Pezizomycotina</taxon>
        <taxon>Leotiomycetes</taxon>
        <taxon>Helotiales</taxon>
        <taxon>Sclerotiniaceae</taxon>
        <taxon>Sclerotinia</taxon>
    </lineage>
</organism>
<feature type="compositionally biased region" description="Polar residues" evidence="4">
    <location>
        <begin position="1"/>
        <end position="10"/>
    </location>
</feature>
<dbReference type="EMBL" id="CP017816">
    <property type="protein sequence ID" value="APA07655.1"/>
    <property type="molecule type" value="Genomic_DNA"/>
</dbReference>
<dbReference type="AlphaFoldDB" id="A0A1D9PY50"/>
<dbReference type="InterPro" id="IPR001138">
    <property type="entry name" value="Zn2Cys6_DnaBD"/>
</dbReference>
<dbReference type="GO" id="GO:0008270">
    <property type="term" value="F:zinc ion binding"/>
    <property type="evidence" value="ECO:0007669"/>
    <property type="project" value="InterPro"/>
</dbReference>
<dbReference type="SUPFAM" id="SSF57701">
    <property type="entry name" value="Zn2/Cys6 DNA-binding domain"/>
    <property type="match status" value="1"/>
</dbReference>
<dbReference type="GO" id="GO:0000981">
    <property type="term" value="F:DNA-binding transcription factor activity, RNA polymerase II-specific"/>
    <property type="evidence" value="ECO:0007669"/>
    <property type="project" value="InterPro"/>
</dbReference>
<proteinExistence type="predicted"/>
<accession>A0A1D9PY50</accession>
<evidence type="ECO:0000256" key="3">
    <source>
        <dbReference type="ARBA" id="ARBA00023242"/>
    </source>
</evidence>
<keyword evidence="3" id="KW-0539">Nucleus</keyword>
<dbReference type="Proteomes" id="UP000177798">
    <property type="component" value="Chromosome 3"/>
</dbReference>
<dbReference type="PANTHER" id="PTHR31001:SF85">
    <property type="entry name" value="ZN(II)2CYS6 TRANSCRIPTION FACTOR (EUROFUNG)"/>
    <property type="match status" value="1"/>
</dbReference>
<feature type="region of interest" description="Disordered" evidence="4">
    <location>
        <begin position="486"/>
        <end position="533"/>
    </location>
</feature>
<dbReference type="Pfam" id="PF00172">
    <property type="entry name" value="Zn_clus"/>
    <property type="match status" value="1"/>
</dbReference>
<name>A0A1D9PY50_SCLS1</name>
<gene>
    <name evidence="6" type="ORF">sscle_03g024250</name>
</gene>
<sequence>MESSPQPHDSTTVPHPTQPPTHQKITRGHSCILCQQRKVRCDRQKPKCSNCVKAHAECIPSTPAAPRRRRRKLSELDVAARLRKYEHLLRVNGIRIEDDGAVDGVTTGVGSANASGTDDAGPDESSSTRQVLSSTKKGKEVSTVTGTDNNEYQSGPHKHRCHHGPHDSHGHHPMGCPHGSKVGKGQLYSKHGNSRYIENTVWENLSNELQDPKDAFQVSSEDDDNNDNSLFPEESTILLGNLISSKRNLRSLHPQPVTIFRLWQIFLTNVNPLIKLFHAPTVQEMILEATSDMDNIPKPTEALMFVIYLLSIGSLKDDECESTFNEPRSVLLSRYSHATQQALINVKYIKSLNLTALQAYCLFLLAARKHYDAHAFWILTGSAVRIGQRLGIHRDGSSHNLSPFDTEMRRRVWWQVVFLDGFAAKLCGAGFPAWLAKFDTKLPLNVSDSDLTPDMTEPPPERAGATEMLFCCIRYEVSQAIRKANSFGNGGHGHGHGHGHGGEGGRGGHGGGHRGGHRGGHHGGPSHTPPFSNVIAEKDKTIDELEARLQDKYLQYCDPSIPLHLLSIYVAKSVICTMRLMAHHPRQYPDKGASMPQKERDMLFNESLKMLEYDGIGHSEKLVQRYLWHIHVHFQVDAFIYLLSELRQRERGELVDKAWRQVELAYEFRGEMLNDTKNSLYFALGNLVLKAWEKREESAGTSANSRNSPDQVTPPRFISILRSQRQKHDHLHRYLDHQQRNQGNDDDDDIADPFRTVNHWHMPPATAESYVRQKPPDYIPSHSSHEPSDLHTQHPVQMHIQSQSQSQMQNSQEQPWLASDSFLDTSMPDITPLDWEYWQTLLDGDLPAYTGQVGGGYGMGW</sequence>
<feature type="compositionally biased region" description="Polar residues" evidence="4">
    <location>
        <begin position="142"/>
        <end position="153"/>
    </location>
</feature>
<evidence type="ECO:0000259" key="5">
    <source>
        <dbReference type="PROSITE" id="PS50048"/>
    </source>
</evidence>
<dbReference type="InterPro" id="IPR036864">
    <property type="entry name" value="Zn2-C6_fun-type_DNA-bd_sf"/>
</dbReference>
<feature type="compositionally biased region" description="Polar residues" evidence="4">
    <location>
        <begin position="124"/>
        <end position="135"/>
    </location>
</feature>
<feature type="region of interest" description="Disordered" evidence="4">
    <location>
        <begin position="107"/>
        <end position="172"/>
    </location>
</feature>
<evidence type="ECO:0000313" key="7">
    <source>
        <dbReference type="Proteomes" id="UP000177798"/>
    </source>
</evidence>
<dbReference type="InterPro" id="IPR007219">
    <property type="entry name" value="XnlR_reg_dom"/>
</dbReference>
<protein>
    <recommendedName>
        <fullName evidence="5">Zn(2)-C6 fungal-type domain-containing protein</fullName>
    </recommendedName>
</protein>
<reference evidence="7" key="1">
    <citation type="journal article" date="2017" name="Genome Biol. Evol.">
        <title>The complete genome sequence of the phytopathogenic fungus Sclerotinia sclerotiorum reveals insights into the genome architecture of broad host range pathogens.</title>
        <authorList>
            <person name="Derbyshire M."/>
            <person name="Denton-Giles M."/>
            <person name="Hegedus D."/>
            <person name="Seifbarghy S."/>
            <person name="Rollins J."/>
            <person name="van Kan J."/>
            <person name="Seidl M.F."/>
            <person name="Faino L."/>
            <person name="Mbengue M."/>
            <person name="Navaud O."/>
            <person name="Raffaele S."/>
            <person name="Hammond-Kosack K."/>
            <person name="Heard S."/>
            <person name="Oliver R."/>
        </authorList>
    </citation>
    <scope>NUCLEOTIDE SEQUENCE [LARGE SCALE GENOMIC DNA]</scope>
    <source>
        <strain evidence="7">ATCC 18683 / 1980 / Ss-1</strain>
    </source>
</reference>
<feature type="compositionally biased region" description="Basic residues" evidence="4">
    <location>
        <begin position="511"/>
        <end position="521"/>
    </location>
</feature>
<feature type="domain" description="Zn(2)-C6 fungal-type" evidence="5">
    <location>
        <begin position="30"/>
        <end position="58"/>
    </location>
</feature>
<dbReference type="SMART" id="SM00066">
    <property type="entry name" value="GAL4"/>
    <property type="match status" value="1"/>
</dbReference>
<dbReference type="CDD" id="cd00067">
    <property type="entry name" value="GAL4"/>
    <property type="match status" value="1"/>
</dbReference>
<dbReference type="GO" id="GO:0003677">
    <property type="term" value="F:DNA binding"/>
    <property type="evidence" value="ECO:0007669"/>
    <property type="project" value="InterPro"/>
</dbReference>
<evidence type="ECO:0000256" key="1">
    <source>
        <dbReference type="ARBA" id="ARBA00004123"/>
    </source>
</evidence>
<evidence type="ECO:0000256" key="4">
    <source>
        <dbReference type="SAM" id="MobiDB-lite"/>
    </source>
</evidence>
<dbReference type="Pfam" id="PF04082">
    <property type="entry name" value="Fungal_trans"/>
    <property type="match status" value="1"/>
</dbReference>
<dbReference type="InterPro" id="IPR050613">
    <property type="entry name" value="Sec_Metabolite_Reg"/>
</dbReference>
<feature type="compositionally biased region" description="Low complexity" evidence="4">
    <location>
        <begin position="11"/>
        <end position="23"/>
    </location>
</feature>
<feature type="compositionally biased region" description="Basic and acidic residues" evidence="4">
    <location>
        <begin position="783"/>
        <end position="792"/>
    </location>
</feature>
<dbReference type="PROSITE" id="PS50048">
    <property type="entry name" value="ZN2_CY6_FUNGAL_2"/>
    <property type="match status" value="1"/>
</dbReference>
<dbReference type="Gene3D" id="4.10.240.10">
    <property type="entry name" value="Zn(2)-C6 fungal-type DNA-binding domain"/>
    <property type="match status" value="1"/>
</dbReference>
<feature type="region of interest" description="Disordered" evidence="4">
    <location>
        <begin position="1"/>
        <end position="25"/>
    </location>
</feature>
<feature type="region of interest" description="Disordered" evidence="4">
    <location>
        <begin position="737"/>
        <end position="815"/>
    </location>
</feature>
<dbReference type="GO" id="GO:0006351">
    <property type="term" value="P:DNA-templated transcription"/>
    <property type="evidence" value="ECO:0007669"/>
    <property type="project" value="InterPro"/>
</dbReference>
<feature type="compositionally biased region" description="Low complexity" evidence="4">
    <location>
        <begin position="801"/>
        <end position="814"/>
    </location>
</feature>
<evidence type="ECO:0000313" key="6">
    <source>
        <dbReference type="EMBL" id="APA07655.1"/>
    </source>
</evidence>
<dbReference type="PANTHER" id="PTHR31001">
    <property type="entry name" value="UNCHARACTERIZED TRANSCRIPTIONAL REGULATORY PROTEIN"/>
    <property type="match status" value="1"/>
</dbReference>
<dbReference type="GO" id="GO:0005634">
    <property type="term" value="C:nucleus"/>
    <property type="evidence" value="ECO:0007669"/>
    <property type="project" value="UniProtKB-SubCell"/>
</dbReference>
<dbReference type="VEuPathDB" id="FungiDB:sscle_03g024250"/>
<dbReference type="SMART" id="SM00906">
    <property type="entry name" value="Fungal_trans"/>
    <property type="match status" value="1"/>
</dbReference>
<keyword evidence="2" id="KW-0479">Metal-binding</keyword>